<dbReference type="GO" id="GO:0008410">
    <property type="term" value="F:CoA-transferase activity"/>
    <property type="evidence" value="ECO:0007669"/>
    <property type="project" value="TreeGrafter"/>
</dbReference>
<dbReference type="PANTHER" id="PTHR48207:SF3">
    <property type="entry name" value="SUCCINATE--HYDROXYMETHYLGLUTARATE COA-TRANSFERASE"/>
    <property type="match status" value="1"/>
</dbReference>
<comment type="caution">
    <text evidence="2">The sequence shown here is derived from an EMBL/GenBank/DDBJ whole genome shotgun (WGS) entry which is preliminary data.</text>
</comment>
<reference evidence="2 3" key="1">
    <citation type="journal article" date="2014" name="BMC Genomics">
        <title>Comparison of environmental and isolate Sulfobacillus genomes reveals diverse carbon, sulfur, nitrogen, and hydrogen metabolisms.</title>
        <authorList>
            <person name="Justice N.B."/>
            <person name="Norman A."/>
            <person name="Brown C.T."/>
            <person name="Singh A."/>
            <person name="Thomas B.C."/>
            <person name="Banfield J.F."/>
        </authorList>
    </citation>
    <scope>NUCLEOTIDE SEQUENCE [LARGE SCALE GENOMIC DNA]</scope>
    <source>
        <strain evidence="2">AMDSBA3</strain>
    </source>
</reference>
<dbReference type="InterPro" id="IPR003673">
    <property type="entry name" value="CoA-Trfase_fam_III"/>
</dbReference>
<name>A0A2T2WHE3_9FIRM</name>
<organism evidence="2 3">
    <name type="scientific">Sulfobacillus acidophilus</name>
    <dbReference type="NCBI Taxonomy" id="53633"/>
    <lineage>
        <taxon>Bacteria</taxon>
        <taxon>Bacillati</taxon>
        <taxon>Bacillota</taxon>
        <taxon>Clostridia</taxon>
        <taxon>Eubacteriales</taxon>
        <taxon>Clostridiales Family XVII. Incertae Sedis</taxon>
        <taxon>Sulfobacillus</taxon>
    </lineage>
</organism>
<dbReference type="SUPFAM" id="SSF89796">
    <property type="entry name" value="CoA-transferase family III (CaiB/BaiF)"/>
    <property type="match status" value="1"/>
</dbReference>
<evidence type="ECO:0000256" key="1">
    <source>
        <dbReference type="ARBA" id="ARBA00022679"/>
    </source>
</evidence>
<dbReference type="InterPro" id="IPR050483">
    <property type="entry name" value="CoA-transferase_III_domain"/>
</dbReference>
<dbReference type="EMBL" id="PXYV01000030">
    <property type="protein sequence ID" value="PSR21646.1"/>
    <property type="molecule type" value="Genomic_DNA"/>
</dbReference>
<evidence type="ECO:0000313" key="2">
    <source>
        <dbReference type="EMBL" id="PSR21646.1"/>
    </source>
</evidence>
<gene>
    <name evidence="2" type="ORF">C7B45_10030</name>
</gene>
<evidence type="ECO:0000313" key="3">
    <source>
        <dbReference type="Proteomes" id="UP000241848"/>
    </source>
</evidence>
<dbReference type="Gene3D" id="3.40.50.10540">
    <property type="entry name" value="Crotonobetainyl-coa:carnitine coa-transferase, domain 1"/>
    <property type="match status" value="1"/>
</dbReference>
<keyword evidence="1 2" id="KW-0808">Transferase</keyword>
<accession>A0A2T2WHE3</accession>
<dbReference type="Gene3D" id="3.30.1540.10">
    <property type="entry name" value="formyl-coa transferase, domain 3"/>
    <property type="match status" value="1"/>
</dbReference>
<dbReference type="InterPro" id="IPR023606">
    <property type="entry name" value="CoA-Trfase_III_dom_1_sf"/>
</dbReference>
<sequence>MEPQRHTAPQLEWGPLMGLTVLELGSLIAGPFATRLLADYGARVIKVEAPDALDPMRDWGHIRAAGKHLWWSAQARNKELVTLNLRSTAGQHLFRRLAGAVDVIVENFRPGTMEKWGLGWEVLHALNPRLIMVRVSGFGQTGPYRDRAGFGSVAEAMGGLRYLNGYPDRPPTRFGISLGDALGSLYAVIGALAAVQARHVSGEGQMVDCAITEAVFSLLESAVPEYGAARYVPERHGTVLPGIAPSNTYPTYDREFIVIGANQDRVFQRLTEVMGQPQLAEDPRFNTHSGRAQHQAELDRLIAAWTEQHDLADLTTRLNRAGIPAGPIYSIADIFSDPQFAAREMIVMPSEDGAVPTPGIIPKFSKTPGAVRHLGRDEPGRDNLTVYSELLQLSLDELQALHDQGVL</sequence>
<proteinExistence type="predicted"/>
<protein>
    <submittedName>
        <fullName evidence="2">Formyl-CoA transferase</fullName>
    </submittedName>
</protein>
<dbReference type="PANTHER" id="PTHR48207">
    <property type="entry name" value="SUCCINATE--HYDROXYMETHYLGLUTARATE COA-TRANSFERASE"/>
    <property type="match status" value="1"/>
</dbReference>
<dbReference type="Proteomes" id="UP000241848">
    <property type="component" value="Unassembled WGS sequence"/>
</dbReference>
<dbReference type="InterPro" id="IPR044855">
    <property type="entry name" value="CoA-Trfase_III_dom3_sf"/>
</dbReference>
<dbReference type="AlphaFoldDB" id="A0A2T2WHE3"/>
<dbReference type="Pfam" id="PF02515">
    <property type="entry name" value="CoA_transf_3"/>
    <property type="match status" value="1"/>
</dbReference>